<accession>A0A0F9SB05</accession>
<evidence type="ECO:0000256" key="6">
    <source>
        <dbReference type="ARBA" id="ARBA00023136"/>
    </source>
</evidence>
<feature type="transmembrane region" description="Helical" evidence="7">
    <location>
        <begin position="206"/>
        <end position="228"/>
    </location>
</feature>
<evidence type="ECO:0000256" key="1">
    <source>
        <dbReference type="ARBA" id="ARBA00004651"/>
    </source>
</evidence>
<feature type="transmembrane region" description="Helical" evidence="7">
    <location>
        <begin position="160"/>
        <end position="185"/>
    </location>
</feature>
<dbReference type="InterPro" id="IPR000515">
    <property type="entry name" value="MetI-like"/>
</dbReference>
<dbReference type="PANTHER" id="PTHR30193:SF37">
    <property type="entry name" value="INNER MEMBRANE ABC TRANSPORTER PERMEASE PROTEIN YCJO"/>
    <property type="match status" value="1"/>
</dbReference>
<keyword evidence="3" id="KW-1003">Cell membrane</keyword>
<evidence type="ECO:0000256" key="2">
    <source>
        <dbReference type="ARBA" id="ARBA00022448"/>
    </source>
</evidence>
<keyword evidence="6 7" id="KW-0472">Membrane</keyword>
<feature type="transmembrane region" description="Helical" evidence="7">
    <location>
        <begin position="79"/>
        <end position="100"/>
    </location>
</feature>
<evidence type="ECO:0000259" key="8">
    <source>
        <dbReference type="PROSITE" id="PS50928"/>
    </source>
</evidence>
<reference evidence="9" key="1">
    <citation type="journal article" date="2015" name="Nature">
        <title>Complex archaea that bridge the gap between prokaryotes and eukaryotes.</title>
        <authorList>
            <person name="Spang A."/>
            <person name="Saw J.H."/>
            <person name="Jorgensen S.L."/>
            <person name="Zaremba-Niedzwiedzka K."/>
            <person name="Martijn J."/>
            <person name="Lind A.E."/>
            <person name="van Eijk R."/>
            <person name="Schleper C."/>
            <person name="Guy L."/>
            <person name="Ettema T.J."/>
        </authorList>
    </citation>
    <scope>NUCLEOTIDE SEQUENCE</scope>
</reference>
<name>A0A0F9SB05_9ZZZZ</name>
<keyword evidence="2" id="KW-0813">Transport</keyword>
<dbReference type="InterPro" id="IPR051393">
    <property type="entry name" value="ABC_transporter_permease"/>
</dbReference>
<evidence type="ECO:0000256" key="7">
    <source>
        <dbReference type="SAM" id="Phobius"/>
    </source>
</evidence>
<sequence length="300" mass="33277">MSMTNILSSLRGKKAGRAFLLPAVIILLLLTIFPFLFSLFLSFGKVSFLGGLQIHFAGLKNWLRLFNDERFYNALSNTVLIAVIAVAIEYVLGLGLVLLLNRGVKGSTFFRVLFFLPMMLTPIAVGYMWRMMFNPTRGPINHVLPLLGLPAVGWLTEPKIVLYSIILTDIWQWTPFMILILFAGLQGIPPALLEAAKVDGASGWRLFREIIFPLLIPASVAAILLRAIEVLKIVDKIYILTGGGPGIYSETMTLFGYSLGLRAFDLAYGATIAFSLFATILVISIIFLLMTRRSQEISLE</sequence>
<dbReference type="InterPro" id="IPR035906">
    <property type="entry name" value="MetI-like_sf"/>
</dbReference>
<evidence type="ECO:0000313" key="9">
    <source>
        <dbReference type="EMBL" id="KKN26558.1"/>
    </source>
</evidence>
<dbReference type="PROSITE" id="PS50928">
    <property type="entry name" value="ABC_TM1"/>
    <property type="match status" value="1"/>
</dbReference>
<dbReference type="GO" id="GO:0005886">
    <property type="term" value="C:plasma membrane"/>
    <property type="evidence" value="ECO:0007669"/>
    <property type="project" value="UniProtKB-SubCell"/>
</dbReference>
<feature type="domain" description="ABC transmembrane type-1" evidence="8">
    <location>
        <begin position="75"/>
        <end position="289"/>
    </location>
</feature>
<comment type="subcellular location">
    <subcellularLocation>
        <location evidence="1">Cell membrane</location>
        <topology evidence="1">Multi-pass membrane protein</topology>
    </subcellularLocation>
</comment>
<feature type="transmembrane region" description="Helical" evidence="7">
    <location>
        <begin position="20"/>
        <end position="43"/>
    </location>
</feature>
<protein>
    <recommendedName>
        <fullName evidence="8">ABC transmembrane type-1 domain-containing protein</fullName>
    </recommendedName>
</protein>
<dbReference type="EMBL" id="LAZR01002710">
    <property type="protein sequence ID" value="KKN26558.1"/>
    <property type="molecule type" value="Genomic_DNA"/>
</dbReference>
<dbReference type="GO" id="GO:0055085">
    <property type="term" value="P:transmembrane transport"/>
    <property type="evidence" value="ECO:0007669"/>
    <property type="project" value="InterPro"/>
</dbReference>
<dbReference type="Pfam" id="PF00528">
    <property type="entry name" value="BPD_transp_1"/>
    <property type="match status" value="1"/>
</dbReference>
<dbReference type="Gene3D" id="1.10.3720.10">
    <property type="entry name" value="MetI-like"/>
    <property type="match status" value="1"/>
</dbReference>
<keyword evidence="4 7" id="KW-0812">Transmembrane</keyword>
<dbReference type="SUPFAM" id="SSF161098">
    <property type="entry name" value="MetI-like"/>
    <property type="match status" value="1"/>
</dbReference>
<organism evidence="9">
    <name type="scientific">marine sediment metagenome</name>
    <dbReference type="NCBI Taxonomy" id="412755"/>
    <lineage>
        <taxon>unclassified sequences</taxon>
        <taxon>metagenomes</taxon>
        <taxon>ecological metagenomes</taxon>
    </lineage>
</organism>
<dbReference type="AlphaFoldDB" id="A0A0F9SB05"/>
<gene>
    <name evidence="9" type="ORF">LCGC14_0873540</name>
</gene>
<keyword evidence="5 7" id="KW-1133">Transmembrane helix</keyword>
<feature type="transmembrane region" description="Helical" evidence="7">
    <location>
        <begin position="266"/>
        <end position="290"/>
    </location>
</feature>
<dbReference type="PANTHER" id="PTHR30193">
    <property type="entry name" value="ABC TRANSPORTER PERMEASE PROTEIN"/>
    <property type="match status" value="1"/>
</dbReference>
<evidence type="ECO:0000256" key="5">
    <source>
        <dbReference type="ARBA" id="ARBA00022989"/>
    </source>
</evidence>
<feature type="transmembrane region" description="Helical" evidence="7">
    <location>
        <begin position="112"/>
        <end position="129"/>
    </location>
</feature>
<comment type="caution">
    <text evidence="9">The sequence shown here is derived from an EMBL/GenBank/DDBJ whole genome shotgun (WGS) entry which is preliminary data.</text>
</comment>
<evidence type="ECO:0000256" key="3">
    <source>
        <dbReference type="ARBA" id="ARBA00022475"/>
    </source>
</evidence>
<proteinExistence type="predicted"/>
<evidence type="ECO:0000256" key="4">
    <source>
        <dbReference type="ARBA" id="ARBA00022692"/>
    </source>
</evidence>
<dbReference type="CDD" id="cd06261">
    <property type="entry name" value="TM_PBP2"/>
    <property type="match status" value="1"/>
</dbReference>